<gene>
    <name evidence="1" type="ORF">GHA_03046</name>
</gene>
<dbReference type="Proteomes" id="UP000834611">
    <property type="component" value="Unassembled WGS sequence"/>
</dbReference>
<sequence length="159" mass="17786">MKIAIFLPRQLLGASMIRRGNFSNFSSELLKISGHALVHPTPQKSIQIENGLNPLDSLKQKNHPEKLKKTAEYKQLVDNSRRKKRHNAYSLNQSYAANGGIFSYAQQLANKSGCNVIGVKGEFVPALEGNKLQYIMFRPQNKLLGIISHLGNVLLSQRC</sequence>
<accession>A0A9N8D4X6</accession>
<name>A0A9N8D4X6_PRORE</name>
<dbReference type="RefSeq" id="WP_164456131.1">
    <property type="nucleotide sequence ID" value="NZ_ABDWLN020000004.1"/>
</dbReference>
<comment type="caution">
    <text evidence="1">The sequence shown here is derived from an EMBL/GenBank/DDBJ whole genome shotgun (WGS) entry which is preliminary data.</text>
</comment>
<reference evidence="1" key="1">
    <citation type="submission" date="2020-05" db="EMBL/GenBank/DDBJ databases">
        <authorList>
            <person name="Delgado-Blas J."/>
        </authorList>
    </citation>
    <scope>NUCLEOTIDE SEQUENCE</scope>
    <source>
        <strain evidence="1">BB1453</strain>
    </source>
</reference>
<proteinExistence type="predicted"/>
<dbReference type="EMBL" id="CAHPSF010000008">
    <property type="protein sequence ID" value="CAB5705414.1"/>
    <property type="molecule type" value="Genomic_DNA"/>
</dbReference>
<dbReference type="AlphaFoldDB" id="A0A9N8D4X6"/>
<evidence type="ECO:0000313" key="2">
    <source>
        <dbReference type="Proteomes" id="UP000834611"/>
    </source>
</evidence>
<evidence type="ECO:0000313" key="1">
    <source>
        <dbReference type="EMBL" id="CAB5705414.1"/>
    </source>
</evidence>
<organism evidence="1 2">
    <name type="scientific">Providencia rettgeri</name>
    <dbReference type="NCBI Taxonomy" id="587"/>
    <lineage>
        <taxon>Bacteria</taxon>
        <taxon>Pseudomonadati</taxon>
        <taxon>Pseudomonadota</taxon>
        <taxon>Gammaproteobacteria</taxon>
        <taxon>Enterobacterales</taxon>
        <taxon>Morganellaceae</taxon>
        <taxon>Providencia</taxon>
    </lineage>
</organism>
<protein>
    <submittedName>
        <fullName evidence="1">Uncharacterized protein</fullName>
    </submittedName>
</protein>